<feature type="signal peptide" evidence="9">
    <location>
        <begin position="1"/>
        <end position="24"/>
    </location>
</feature>
<evidence type="ECO:0000256" key="2">
    <source>
        <dbReference type="ARBA" id="ARBA00010472"/>
    </source>
</evidence>
<evidence type="ECO:0000256" key="5">
    <source>
        <dbReference type="ARBA" id="ARBA00022690"/>
    </source>
</evidence>
<dbReference type="GO" id="GO:0004867">
    <property type="term" value="F:serine-type endopeptidase inhibitor activity"/>
    <property type="evidence" value="ECO:0007669"/>
    <property type="project" value="UniProtKB-KW"/>
</dbReference>
<dbReference type="GO" id="GO:0005576">
    <property type="term" value="C:extracellular region"/>
    <property type="evidence" value="ECO:0007669"/>
    <property type="project" value="UniProtKB-SubCell"/>
</dbReference>
<evidence type="ECO:0000256" key="7">
    <source>
        <dbReference type="ARBA" id="ARBA00023157"/>
    </source>
</evidence>
<name>A0A5S4FSH9_9ACTN</name>
<dbReference type="SUPFAM" id="SSF55399">
    <property type="entry name" value="Subtilisin inhibitor"/>
    <property type="match status" value="1"/>
</dbReference>
<keyword evidence="5 8" id="KW-0646">Protease inhibitor</keyword>
<evidence type="ECO:0000259" key="10">
    <source>
        <dbReference type="Pfam" id="PF00720"/>
    </source>
</evidence>
<evidence type="ECO:0000256" key="4">
    <source>
        <dbReference type="ARBA" id="ARBA00022525"/>
    </source>
</evidence>
<dbReference type="InterPro" id="IPR023549">
    <property type="entry name" value="Subtilisin_inhibitor"/>
</dbReference>
<keyword evidence="7" id="KW-1015">Disulfide bond</keyword>
<comment type="subcellular location">
    <subcellularLocation>
        <location evidence="1">Secreted</location>
    </subcellularLocation>
</comment>
<reference evidence="11 12" key="1">
    <citation type="submission" date="2019-05" db="EMBL/GenBank/DDBJ databases">
        <title>Draft genome sequence of Nonomuraea turkmeniaca DSM 43926.</title>
        <authorList>
            <person name="Saricaoglu S."/>
            <person name="Isik K."/>
        </authorList>
    </citation>
    <scope>NUCLEOTIDE SEQUENCE [LARGE SCALE GENOMIC DNA]</scope>
    <source>
        <strain evidence="11 12">DSM 43926</strain>
    </source>
</reference>
<evidence type="ECO:0000256" key="6">
    <source>
        <dbReference type="ARBA" id="ARBA00022900"/>
    </source>
</evidence>
<keyword evidence="4" id="KW-0964">Secreted</keyword>
<dbReference type="Gene3D" id="3.30.350.10">
    <property type="entry name" value="Subtilisin inhibitor-like"/>
    <property type="match status" value="1"/>
</dbReference>
<organism evidence="11 12">
    <name type="scientific">Nonomuraea turkmeniaca</name>
    <dbReference type="NCBI Taxonomy" id="103838"/>
    <lineage>
        <taxon>Bacteria</taxon>
        <taxon>Bacillati</taxon>
        <taxon>Actinomycetota</taxon>
        <taxon>Actinomycetes</taxon>
        <taxon>Streptosporangiales</taxon>
        <taxon>Streptosporangiaceae</taxon>
        <taxon>Nonomuraea</taxon>
    </lineage>
</organism>
<dbReference type="Proteomes" id="UP000309128">
    <property type="component" value="Unassembled WGS sequence"/>
</dbReference>
<dbReference type="EMBL" id="VCKY01000020">
    <property type="protein sequence ID" value="TMR23324.1"/>
    <property type="molecule type" value="Genomic_DNA"/>
</dbReference>
<comment type="caution">
    <text evidence="11">The sequence shown here is derived from an EMBL/GenBank/DDBJ whole genome shotgun (WGS) entry which is preliminary data.</text>
</comment>
<dbReference type="PROSITE" id="PS51257">
    <property type="entry name" value="PROKAR_LIPOPROTEIN"/>
    <property type="match status" value="1"/>
</dbReference>
<dbReference type="Pfam" id="PF00720">
    <property type="entry name" value="SSI"/>
    <property type="match status" value="1"/>
</dbReference>
<evidence type="ECO:0000313" key="12">
    <source>
        <dbReference type="Proteomes" id="UP000309128"/>
    </source>
</evidence>
<proteinExistence type="inferred from homology"/>
<feature type="chain" id="PRO_5024298747" description="Subtilisin inhibitor domain-containing protein" evidence="9">
    <location>
        <begin position="25"/>
        <end position="126"/>
    </location>
</feature>
<dbReference type="OrthoDB" id="3542626at2"/>
<dbReference type="InterPro" id="IPR000691">
    <property type="entry name" value="Prot_inh_I16_SSI"/>
</dbReference>
<evidence type="ECO:0000313" key="11">
    <source>
        <dbReference type="EMBL" id="TMR23324.1"/>
    </source>
</evidence>
<gene>
    <name evidence="11" type="ORF">ETD86_08480</name>
</gene>
<protein>
    <recommendedName>
        <fullName evidence="10">Subtilisin inhibitor domain-containing protein</fullName>
    </recommendedName>
</protein>
<dbReference type="AlphaFoldDB" id="A0A5S4FSH9"/>
<keyword evidence="9" id="KW-0732">Signal</keyword>
<accession>A0A5S4FSH9</accession>
<evidence type="ECO:0000256" key="1">
    <source>
        <dbReference type="ARBA" id="ARBA00004613"/>
    </source>
</evidence>
<evidence type="ECO:0000256" key="3">
    <source>
        <dbReference type="ARBA" id="ARBA00011738"/>
    </source>
</evidence>
<dbReference type="InterPro" id="IPR036819">
    <property type="entry name" value="Subtilisin_inhibitor-like_sf"/>
</dbReference>
<dbReference type="RefSeq" id="WP_138665544.1">
    <property type="nucleotide sequence ID" value="NZ_VCKY01000020.1"/>
</dbReference>
<dbReference type="PRINTS" id="PR00294">
    <property type="entry name" value="SSBTLNINHBTR"/>
</dbReference>
<evidence type="ECO:0000256" key="9">
    <source>
        <dbReference type="SAM" id="SignalP"/>
    </source>
</evidence>
<comment type="similarity">
    <text evidence="2 8">Belongs to the protease inhibitor I16 (SSI) family.</text>
</comment>
<comment type="subunit">
    <text evidence="3">Homodimer.</text>
</comment>
<evidence type="ECO:0000256" key="8">
    <source>
        <dbReference type="RuleBase" id="RU003471"/>
    </source>
</evidence>
<sequence>MMRTIGTIALCAAFLACSSSAAQAARPPKGKFKIVIAVKNGPTRGATLHCSPDSGTHPHPRAACDVVRKVGGDLTRIHVPADSGCGLEVKPYAVMITGTWRGKKVQWSKGYRNFCAMQAAAGKLLS</sequence>
<keyword evidence="6 8" id="KW-0722">Serine protease inhibitor</keyword>
<keyword evidence="12" id="KW-1185">Reference proteome</keyword>
<feature type="domain" description="Subtilisin inhibitor" evidence="10">
    <location>
        <begin position="41"/>
        <end position="113"/>
    </location>
</feature>